<evidence type="ECO:0000313" key="3">
    <source>
        <dbReference type="Proteomes" id="UP000003460"/>
    </source>
</evidence>
<dbReference type="HOGENOM" id="CLU_3237865_0_0_10"/>
<protein>
    <submittedName>
        <fullName evidence="2">Uncharacterized protein</fullName>
    </submittedName>
</protein>
<accession>C9LDV9</accession>
<feature type="transmembrane region" description="Helical" evidence="1">
    <location>
        <begin position="21"/>
        <end position="41"/>
    </location>
</feature>
<dbReference type="Proteomes" id="UP000003460">
    <property type="component" value="Unassembled WGS sequence"/>
</dbReference>
<evidence type="ECO:0000256" key="1">
    <source>
        <dbReference type="SAM" id="Phobius"/>
    </source>
</evidence>
<sequence length="43" mass="5227">MADLSYCSRKCLFKFWKITPYFFAIKFLSRYIVGDVMQIFFSD</sequence>
<dbReference type="EMBL" id="ACIJ02000007">
    <property type="protein sequence ID" value="EEX72720.1"/>
    <property type="molecule type" value="Genomic_DNA"/>
</dbReference>
<gene>
    <name evidence="2" type="ORF">GCWU000325_00382</name>
</gene>
<evidence type="ECO:0000313" key="2">
    <source>
        <dbReference type="EMBL" id="EEX72720.1"/>
    </source>
</evidence>
<comment type="caution">
    <text evidence="2">The sequence shown here is derived from an EMBL/GenBank/DDBJ whole genome shotgun (WGS) entry which is preliminary data.</text>
</comment>
<keyword evidence="1" id="KW-0812">Transmembrane</keyword>
<organism evidence="2 3">
    <name type="scientific">Alloprevotella tannerae ATCC 51259</name>
    <dbReference type="NCBI Taxonomy" id="626522"/>
    <lineage>
        <taxon>Bacteria</taxon>
        <taxon>Pseudomonadati</taxon>
        <taxon>Bacteroidota</taxon>
        <taxon>Bacteroidia</taxon>
        <taxon>Bacteroidales</taxon>
        <taxon>Prevotellaceae</taxon>
        <taxon>Alloprevotella</taxon>
    </lineage>
</organism>
<keyword evidence="1" id="KW-1133">Transmembrane helix</keyword>
<keyword evidence="1" id="KW-0472">Membrane</keyword>
<proteinExistence type="predicted"/>
<keyword evidence="3" id="KW-1185">Reference proteome</keyword>
<dbReference type="AlphaFoldDB" id="C9LDV9"/>
<reference evidence="2" key="1">
    <citation type="submission" date="2009-09" db="EMBL/GenBank/DDBJ databases">
        <authorList>
            <person name="Weinstock G."/>
            <person name="Sodergren E."/>
            <person name="Clifton S."/>
            <person name="Fulton L."/>
            <person name="Fulton B."/>
            <person name="Courtney L."/>
            <person name="Fronick C."/>
            <person name="Harrison M."/>
            <person name="Strong C."/>
            <person name="Farmer C."/>
            <person name="Delahaunty K."/>
            <person name="Markovic C."/>
            <person name="Hall O."/>
            <person name="Minx P."/>
            <person name="Tomlinson C."/>
            <person name="Mitreva M."/>
            <person name="Nelson J."/>
            <person name="Hou S."/>
            <person name="Wollam A."/>
            <person name="Pepin K.H."/>
            <person name="Johnson M."/>
            <person name="Bhonagiri V."/>
            <person name="Nash W.E."/>
            <person name="Warren W."/>
            <person name="Chinwalla A."/>
            <person name="Mardis E.R."/>
            <person name="Wilson R.K."/>
        </authorList>
    </citation>
    <scope>NUCLEOTIDE SEQUENCE [LARGE SCALE GENOMIC DNA]</scope>
    <source>
        <strain evidence="2">ATCC 51259</strain>
    </source>
</reference>
<name>C9LDV9_9BACT</name>